<dbReference type="PROSITE" id="PS50297">
    <property type="entry name" value="ANK_REP_REGION"/>
    <property type="match status" value="2"/>
</dbReference>
<dbReference type="Proteomes" id="UP001501563">
    <property type="component" value="Unassembled WGS sequence"/>
</dbReference>
<evidence type="ECO:0000256" key="1">
    <source>
        <dbReference type="ARBA" id="ARBA00022737"/>
    </source>
</evidence>
<evidence type="ECO:0000256" key="2">
    <source>
        <dbReference type="ARBA" id="ARBA00023043"/>
    </source>
</evidence>
<dbReference type="InterPro" id="IPR002110">
    <property type="entry name" value="Ankyrin_rpt"/>
</dbReference>
<keyword evidence="1" id="KW-0677">Repeat</keyword>
<dbReference type="Gene3D" id="1.25.40.20">
    <property type="entry name" value="Ankyrin repeat-containing domain"/>
    <property type="match status" value="1"/>
</dbReference>
<feature type="repeat" description="ANK" evidence="3">
    <location>
        <begin position="70"/>
        <end position="102"/>
    </location>
</feature>
<reference evidence="5" key="1">
    <citation type="journal article" date="2019" name="Int. J. Syst. Evol. Microbiol.">
        <title>The Global Catalogue of Microorganisms (GCM) 10K type strain sequencing project: providing services to taxonomists for standard genome sequencing and annotation.</title>
        <authorList>
            <consortium name="The Broad Institute Genomics Platform"/>
            <consortium name="The Broad Institute Genome Sequencing Center for Infectious Disease"/>
            <person name="Wu L."/>
            <person name="Ma J."/>
        </authorList>
    </citation>
    <scope>NUCLEOTIDE SEQUENCE [LARGE SCALE GENOMIC DNA]</scope>
    <source>
        <strain evidence="5">JCM 16578</strain>
    </source>
</reference>
<accession>A0ABP7JYK2</accession>
<keyword evidence="5" id="KW-1185">Reference proteome</keyword>
<keyword evidence="2 3" id="KW-0040">ANK repeat</keyword>
<gene>
    <name evidence="4" type="ORF">GCM10022207_22460</name>
</gene>
<proteinExistence type="predicted"/>
<dbReference type="PROSITE" id="PS50088">
    <property type="entry name" value="ANK_REPEAT"/>
    <property type="match status" value="3"/>
</dbReference>
<sequence>MDTHEPPELITAVHEGDEDTVVRLLRSGASPESADAEGQTALYLASVGDAPGIVRLLLAAGADPDRLSADADAPLCGAACGGHTEVVQALLAAGATADLEEEYGFRALTWAVQLGHADIVRALLAAGADPDLPGPGGRPPLVAAARRGSPGCVQALLTHGARARREALAEARRWLRLDVAAELRAGLEATHGPGHAYDTRRFEQEPGTVTVEVTLLRDGRPAAGNDQQTGHAVIVGLLVAGGPGTTEG</sequence>
<feature type="repeat" description="ANK" evidence="3">
    <location>
        <begin position="103"/>
        <end position="135"/>
    </location>
</feature>
<dbReference type="SMART" id="SM00248">
    <property type="entry name" value="ANK"/>
    <property type="match status" value="5"/>
</dbReference>
<dbReference type="Pfam" id="PF12796">
    <property type="entry name" value="Ank_2"/>
    <property type="match status" value="1"/>
</dbReference>
<comment type="caution">
    <text evidence="4">The sequence shown here is derived from an EMBL/GenBank/DDBJ whole genome shotgun (WGS) entry which is preliminary data.</text>
</comment>
<name>A0ABP7JYK2_9ACTN</name>
<evidence type="ECO:0008006" key="6">
    <source>
        <dbReference type="Google" id="ProtNLM"/>
    </source>
</evidence>
<evidence type="ECO:0000256" key="3">
    <source>
        <dbReference type="PROSITE-ProRule" id="PRU00023"/>
    </source>
</evidence>
<dbReference type="EMBL" id="BAAAZA010000005">
    <property type="protein sequence ID" value="GAA3858489.1"/>
    <property type="molecule type" value="Genomic_DNA"/>
</dbReference>
<evidence type="ECO:0000313" key="5">
    <source>
        <dbReference type="Proteomes" id="UP001501563"/>
    </source>
</evidence>
<dbReference type="PANTHER" id="PTHR24171">
    <property type="entry name" value="ANKYRIN REPEAT DOMAIN-CONTAINING PROTEIN 39-RELATED"/>
    <property type="match status" value="1"/>
</dbReference>
<feature type="repeat" description="ANK" evidence="3">
    <location>
        <begin position="37"/>
        <end position="69"/>
    </location>
</feature>
<dbReference type="InterPro" id="IPR036770">
    <property type="entry name" value="Ankyrin_rpt-contain_sf"/>
</dbReference>
<dbReference type="SUPFAM" id="SSF48403">
    <property type="entry name" value="Ankyrin repeat"/>
    <property type="match status" value="1"/>
</dbReference>
<protein>
    <recommendedName>
        <fullName evidence="6">Ankyrin repeat domain-containing protein</fullName>
    </recommendedName>
</protein>
<evidence type="ECO:0000313" key="4">
    <source>
        <dbReference type="EMBL" id="GAA3858489.1"/>
    </source>
</evidence>
<organism evidence="4 5">
    <name type="scientific">Streptomyces lannensis</name>
    <dbReference type="NCBI Taxonomy" id="766498"/>
    <lineage>
        <taxon>Bacteria</taxon>
        <taxon>Bacillati</taxon>
        <taxon>Actinomycetota</taxon>
        <taxon>Actinomycetes</taxon>
        <taxon>Kitasatosporales</taxon>
        <taxon>Streptomycetaceae</taxon>
        <taxon>Streptomyces</taxon>
    </lineage>
</organism>
<dbReference type="RefSeq" id="WP_331267572.1">
    <property type="nucleotide sequence ID" value="NZ_BAAAZA010000005.1"/>
</dbReference>